<dbReference type="EMBL" id="BJOV01000005">
    <property type="protein sequence ID" value="GEE04070.1"/>
    <property type="molecule type" value="Genomic_DNA"/>
</dbReference>
<evidence type="ECO:0000256" key="3">
    <source>
        <dbReference type="ARBA" id="ARBA00022723"/>
    </source>
</evidence>
<protein>
    <recommendedName>
        <fullName evidence="8">MobA-like NTP transferase domain-containing protein</fullName>
    </recommendedName>
</protein>
<keyword evidence="7" id="KW-0501">Molybdenum cofactor biosynthesis</keyword>
<dbReference type="Pfam" id="PF12804">
    <property type="entry name" value="NTP_transf_3"/>
    <property type="match status" value="1"/>
</dbReference>
<organism evidence="10 12">
    <name type="scientific">Gordonia spumicola</name>
    <dbReference type="NCBI Taxonomy" id="589161"/>
    <lineage>
        <taxon>Bacteria</taxon>
        <taxon>Bacillati</taxon>
        <taxon>Actinomycetota</taxon>
        <taxon>Actinomycetes</taxon>
        <taxon>Mycobacteriales</taxon>
        <taxon>Gordoniaceae</taxon>
        <taxon>Gordonia</taxon>
    </lineage>
</organism>
<evidence type="ECO:0000259" key="8">
    <source>
        <dbReference type="Pfam" id="PF12804"/>
    </source>
</evidence>
<dbReference type="Proteomes" id="UP000444960">
    <property type="component" value="Unassembled WGS sequence"/>
</dbReference>
<dbReference type="PANTHER" id="PTHR19136:SF81">
    <property type="entry name" value="MOLYBDENUM COFACTOR GUANYLYLTRANSFERASE"/>
    <property type="match status" value="1"/>
</dbReference>
<dbReference type="EMBL" id="BJOV01000001">
    <property type="protein sequence ID" value="GED99932.1"/>
    <property type="molecule type" value="Genomic_DNA"/>
</dbReference>
<dbReference type="PANTHER" id="PTHR19136">
    <property type="entry name" value="MOLYBDENUM COFACTOR GUANYLYLTRANSFERASE"/>
    <property type="match status" value="1"/>
</dbReference>
<keyword evidence="3" id="KW-0479">Metal-binding</keyword>
<evidence type="ECO:0000256" key="2">
    <source>
        <dbReference type="ARBA" id="ARBA00022679"/>
    </source>
</evidence>
<name>A0A7I9VGF3_9ACTN</name>
<keyword evidence="5" id="KW-0460">Magnesium</keyword>
<gene>
    <name evidence="9" type="ORF">nbrc107696_03790</name>
    <name evidence="10" type="ORF">nbrc107696_45160</name>
    <name evidence="11" type="ORF">nbrc107696_45190</name>
</gene>
<evidence type="ECO:0000256" key="6">
    <source>
        <dbReference type="ARBA" id="ARBA00023134"/>
    </source>
</evidence>
<evidence type="ECO:0000256" key="4">
    <source>
        <dbReference type="ARBA" id="ARBA00022741"/>
    </source>
</evidence>
<dbReference type="OrthoDB" id="4408226at2"/>
<dbReference type="GO" id="GO:0016779">
    <property type="term" value="F:nucleotidyltransferase activity"/>
    <property type="evidence" value="ECO:0007669"/>
    <property type="project" value="TreeGrafter"/>
</dbReference>
<reference evidence="10" key="2">
    <citation type="journal article" date="2020" name="Int. J. Syst. Evol. Microbiol.">
        <title>Gordonia crocea sp. nov. and Gordonia spumicola sp. nov. isolated from sludge of a wastewater treatment plant.</title>
        <authorList>
            <person name="Tamura T."/>
            <person name="Saito S."/>
            <person name="Hamada M."/>
            <person name="Kang Y."/>
            <person name="Hoshino Y."/>
            <person name="Gonoi T."/>
            <person name="Mikami Y."/>
            <person name="Yaguchi T."/>
        </authorList>
    </citation>
    <scope>NUCLEOTIDE SEQUENCE</scope>
    <source>
        <strain evidence="10">NBRC 107696</strain>
    </source>
</reference>
<evidence type="ECO:0000313" key="12">
    <source>
        <dbReference type="Proteomes" id="UP000444960"/>
    </source>
</evidence>
<keyword evidence="6" id="KW-0342">GTP-binding</keyword>
<evidence type="ECO:0000313" key="9">
    <source>
        <dbReference type="EMBL" id="GED99932.1"/>
    </source>
</evidence>
<dbReference type="InterPro" id="IPR013482">
    <property type="entry name" value="Molybde_CF_guanTrfase"/>
</dbReference>
<comment type="caution">
    <text evidence="10">The sequence shown here is derived from an EMBL/GenBank/DDBJ whole genome shotgun (WGS) entry which is preliminary data.</text>
</comment>
<dbReference type="InterPro" id="IPR029044">
    <property type="entry name" value="Nucleotide-diphossugar_trans"/>
</dbReference>
<evidence type="ECO:0000313" key="10">
    <source>
        <dbReference type="EMBL" id="GEE04070.1"/>
    </source>
</evidence>
<reference evidence="12" key="1">
    <citation type="submission" date="2019-06" db="EMBL/GenBank/DDBJ databases">
        <title>Gordonia isolated from sludge of a wastewater treatment plant.</title>
        <authorList>
            <person name="Tamura T."/>
            <person name="Aoyama K."/>
            <person name="Kang Y."/>
            <person name="Saito S."/>
            <person name="Akiyama N."/>
            <person name="Yazawa K."/>
            <person name="Gonoi T."/>
            <person name="Mikami Y."/>
        </authorList>
    </citation>
    <scope>NUCLEOTIDE SEQUENCE [LARGE SCALE GENOMIC DNA]</scope>
    <source>
        <strain evidence="12">NBRC 107696</strain>
    </source>
</reference>
<dbReference type="RefSeq" id="WP_161893871.1">
    <property type="nucleotide sequence ID" value="NZ_BJOV01000001.1"/>
</dbReference>
<proteinExistence type="predicted"/>
<dbReference type="SUPFAM" id="SSF53448">
    <property type="entry name" value="Nucleotide-diphospho-sugar transferases"/>
    <property type="match status" value="1"/>
</dbReference>
<accession>A0A7I9VGF3</accession>
<sequence length="186" mass="19388">MTTAIILAGGRAARLGGVDKAGVEIAGRSLIDTVLAAVAGMDRVIAVGPETVARPGVRVVREDPPFGGPVAGIAAALHSVDDDEVWLLACDLPRASFIVSQLRDVPLDSFDGVILADADGRAQWLAGRYRTASLRTALADLSSERDASMRALVGGLALRPVPDAANASFDVDTWDDVRLANGFRGE</sequence>
<feature type="domain" description="MobA-like NTP transferase" evidence="8">
    <location>
        <begin position="4"/>
        <end position="152"/>
    </location>
</feature>
<keyword evidence="4" id="KW-0547">Nucleotide-binding</keyword>
<keyword evidence="12" id="KW-1185">Reference proteome</keyword>
<evidence type="ECO:0000256" key="5">
    <source>
        <dbReference type="ARBA" id="ARBA00022842"/>
    </source>
</evidence>
<dbReference type="Gene3D" id="3.90.550.10">
    <property type="entry name" value="Spore Coat Polysaccharide Biosynthesis Protein SpsA, Chain A"/>
    <property type="match status" value="1"/>
</dbReference>
<dbReference type="GO" id="GO:0006777">
    <property type="term" value="P:Mo-molybdopterin cofactor biosynthetic process"/>
    <property type="evidence" value="ECO:0007669"/>
    <property type="project" value="UniProtKB-KW"/>
</dbReference>
<dbReference type="CDD" id="cd02503">
    <property type="entry name" value="MobA"/>
    <property type="match status" value="1"/>
</dbReference>
<keyword evidence="2" id="KW-0808">Transferase</keyword>
<dbReference type="GO" id="GO:0005525">
    <property type="term" value="F:GTP binding"/>
    <property type="evidence" value="ECO:0007669"/>
    <property type="project" value="UniProtKB-KW"/>
</dbReference>
<dbReference type="InterPro" id="IPR025877">
    <property type="entry name" value="MobA-like_NTP_Trfase"/>
</dbReference>
<evidence type="ECO:0000313" key="11">
    <source>
        <dbReference type="EMBL" id="GEE04073.1"/>
    </source>
</evidence>
<dbReference type="AlphaFoldDB" id="A0A7I9VGF3"/>
<keyword evidence="1" id="KW-0963">Cytoplasm</keyword>
<dbReference type="GO" id="GO:0046872">
    <property type="term" value="F:metal ion binding"/>
    <property type="evidence" value="ECO:0007669"/>
    <property type="project" value="UniProtKB-KW"/>
</dbReference>
<evidence type="ECO:0000256" key="7">
    <source>
        <dbReference type="ARBA" id="ARBA00023150"/>
    </source>
</evidence>
<dbReference type="EMBL" id="BJOV01000005">
    <property type="protein sequence ID" value="GEE04073.1"/>
    <property type="molecule type" value="Genomic_DNA"/>
</dbReference>
<evidence type="ECO:0000256" key="1">
    <source>
        <dbReference type="ARBA" id="ARBA00022490"/>
    </source>
</evidence>